<dbReference type="Proteomes" id="UP000245431">
    <property type="component" value="Chromosome PVE_r2"/>
</dbReference>
<feature type="chain" id="PRO_5008916569" description="Conjugal transfer protein TraH" evidence="2">
    <location>
        <begin position="25"/>
        <end position="471"/>
    </location>
</feature>
<name>A0A1D3K8Z8_PSEVE</name>
<dbReference type="AlphaFoldDB" id="A0A1D3K8Z8"/>
<feature type="compositionally biased region" description="Gly residues" evidence="1">
    <location>
        <begin position="243"/>
        <end position="264"/>
    </location>
</feature>
<feature type="signal peptide" evidence="2">
    <location>
        <begin position="1"/>
        <end position="24"/>
    </location>
</feature>
<evidence type="ECO:0000313" key="3">
    <source>
        <dbReference type="EMBL" id="SBW84661.1"/>
    </source>
</evidence>
<feature type="region of interest" description="Disordered" evidence="1">
    <location>
        <begin position="238"/>
        <end position="264"/>
    </location>
</feature>
<evidence type="ECO:0000313" key="4">
    <source>
        <dbReference type="Proteomes" id="UP000245431"/>
    </source>
</evidence>
<proteinExistence type="predicted"/>
<accession>A0A1D3K8Z8</accession>
<evidence type="ECO:0000256" key="1">
    <source>
        <dbReference type="SAM" id="MobiDB-lite"/>
    </source>
</evidence>
<organism evidence="3 4">
    <name type="scientific">Pseudomonas veronii 1YdBTEX2</name>
    <dbReference type="NCBI Taxonomy" id="1295141"/>
    <lineage>
        <taxon>Bacteria</taxon>
        <taxon>Pseudomonadati</taxon>
        <taxon>Pseudomonadota</taxon>
        <taxon>Gammaproteobacteria</taxon>
        <taxon>Pseudomonadales</taxon>
        <taxon>Pseudomonadaceae</taxon>
        <taxon>Pseudomonas</taxon>
    </lineage>
</organism>
<keyword evidence="2" id="KW-0732">Signal</keyword>
<sequence>MKTKYLKSLLALTISAVMSMNTLAASSDSVSDGSDSPWTRRMNDVTGLFGESVKGSAVNDANKGGSFSFDTFTPFQDQRTGVVNGYGATEVGVGCNGLNLSTVLDGQIGQYQEMVEQFIQNAPALAIMYLAYSQPTIKSVIDQLNTVGQFGLDLSNMTCSGVRSLADKAYDEKKQTLAEADCTVDEGYKSSKCMAGEGLTGSLLTQMGEFKQKTSDRANAMMGKVSSATGGLVGWNSSVSGGTNKGSGTGSGTGTGTGTGTGGTGTVKASVTGKSCSNDPQDGSAGLVLAASELGCDDIKKYGGLVPSYGFNNDAASVTPRTENIENLSKKLTTEYMDLYNAVYTADAASFKDTKAYKELVSRADIVVSENEHQYMRNLARSSPAMFISTERQLSTLGMMKELDDVISKIEIGVSSGIANQPDNVILSDEIISRTKTSVAGLRQQYIALQARIKHDQERNKVLESVQQVTN</sequence>
<reference evidence="4" key="1">
    <citation type="submission" date="2016-07" db="EMBL/GenBank/DDBJ databases">
        <authorList>
            <person name="Florea S."/>
            <person name="Webb J.S."/>
            <person name="Jaromczyk J."/>
            <person name="Schardl C.L."/>
        </authorList>
    </citation>
    <scope>NUCLEOTIDE SEQUENCE [LARGE SCALE GENOMIC DNA]</scope>
    <source>
        <strain evidence="4">1YdBTEX2</strain>
    </source>
</reference>
<evidence type="ECO:0000256" key="2">
    <source>
        <dbReference type="SAM" id="SignalP"/>
    </source>
</evidence>
<dbReference type="EMBL" id="LT599584">
    <property type="protein sequence ID" value="SBW84661.1"/>
    <property type="molecule type" value="Genomic_DNA"/>
</dbReference>
<protein>
    <recommendedName>
        <fullName evidence="5">Conjugal transfer protein TraH</fullName>
    </recommendedName>
</protein>
<gene>
    <name evidence="3" type="ORF">PVE_R2G0635</name>
</gene>
<evidence type="ECO:0008006" key="5">
    <source>
        <dbReference type="Google" id="ProtNLM"/>
    </source>
</evidence>